<evidence type="ECO:0000256" key="1">
    <source>
        <dbReference type="SAM" id="MobiDB-lite"/>
    </source>
</evidence>
<feature type="compositionally biased region" description="Pro residues" evidence="1">
    <location>
        <begin position="414"/>
        <end position="425"/>
    </location>
</feature>
<feature type="compositionally biased region" description="Basic and acidic residues" evidence="1">
    <location>
        <begin position="86"/>
        <end position="97"/>
    </location>
</feature>
<feature type="region of interest" description="Disordered" evidence="1">
    <location>
        <begin position="1"/>
        <end position="21"/>
    </location>
</feature>
<feature type="compositionally biased region" description="Polar residues" evidence="1">
    <location>
        <begin position="343"/>
        <end position="356"/>
    </location>
</feature>
<dbReference type="SUPFAM" id="SSF47473">
    <property type="entry name" value="EF-hand"/>
    <property type="match status" value="1"/>
</dbReference>
<feature type="compositionally biased region" description="Polar residues" evidence="1">
    <location>
        <begin position="152"/>
        <end position="162"/>
    </location>
</feature>
<feature type="compositionally biased region" description="Basic and acidic residues" evidence="1">
    <location>
        <begin position="287"/>
        <end position="303"/>
    </location>
</feature>
<feature type="compositionally biased region" description="Low complexity" evidence="1">
    <location>
        <begin position="173"/>
        <end position="183"/>
    </location>
</feature>
<protein>
    <submittedName>
        <fullName evidence="2">Increased rDNA silencing protein 4</fullName>
    </submittedName>
</protein>
<evidence type="ECO:0000313" key="3">
    <source>
        <dbReference type="Proteomes" id="UP000813385"/>
    </source>
</evidence>
<dbReference type="EMBL" id="JAGPXD010000003">
    <property type="protein sequence ID" value="KAH7361398.1"/>
    <property type="molecule type" value="Genomic_DNA"/>
</dbReference>
<feature type="compositionally biased region" description="Polar residues" evidence="1">
    <location>
        <begin position="447"/>
        <end position="479"/>
    </location>
</feature>
<dbReference type="AlphaFoldDB" id="A0A8K0TCN8"/>
<feature type="compositionally biased region" description="Low complexity" evidence="1">
    <location>
        <begin position="519"/>
        <end position="531"/>
    </location>
</feature>
<organism evidence="2 3">
    <name type="scientific">Plectosphaerella cucumerina</name>
    <dbReference type="NCBI Taxonomy" id="40658"/>
    <lineage>
        <taxon>Eukaryota</taxon>
        <taxon>Fungi</taxon>
        <taxon>Dikarya</taxon>
        <taxon>Ascomycota</taxon>
        <taxon>Pezizomycotina</taxon>
        <taxon>Sordariomycetes</taxon>
        <taxon>Hypocreomycetidae</taxon>
        <taxon>Glomerellales</taxon>
        <taxon>Plectosphaerellaceae</taxon>
        <taxon>Plectosphaerella</taxon>
    </lineage>
</organism>
<dbReference type="OrthoDB" id="10045710at2759"/>
<dbReference type="Gene3D" id="1.10.238.10">
    <property type="entry name" value="EF-hand"/>
    <property type="match status" value="1"/>
</dbReference>
<comment type="caution">
    <text evidence="2">The sequence shown here is derived from an EMBL/GenBank/DDBJ whole genome shotgun (WGS) entry which is preliminary data.</text>
</comment>
<feature type="compositionally biased region" description="Polar residues" evidence="1">
    <location>
        <begin position="550"/>
        <end position="559"/>
    </location>
</feature>
<feature type="region of interest" description="Disordered" evidence="1">
    <location>
        <begin position="550"/>
        <end position="617"/>
    </location>
</feature>
<feature type="region of interest" description="Disordered" evidence="1">
    <location>
        <begin position="151"/>
        <end position="531"/>
    </location>
</feature>
<feature type="compositionally biased region" description="Low complexity" evidence="1">
    <location>
        <begin position="112"/>
        <end position="121"/>
    </location>
</feature>
<feature type="compositionally biased region" description="Polar residues" evidence="1">
    <location>
        <begin position="191"/>
        <end position="214"/>
    </location>
</feature>
<reference evidence="2" key="1">
    <citation type="journal article" date="2021" name="Nat. Commun.">
        <title>Genetic determinants of endophytism in the Arabidopsis root mycobiome.</title>
        <authorList>
            <person name="Mesny F."/>
            <person name="Miyauchi S."/>
            <person name="Thiergart T."/>
            <person name="Pickel B."/>
            <person name="Atanasova L."/>
            <person name="Karlsson M."/>
            <person name="Huettel B."/>
            <person name="Barry K.W."/>
            <person name="Haridas S."/>
            <person name="Chen C."/>
            <person name="Bauer D."/>
            <person name="Andreopoulos W."/>
            <person name="Pangilinan J."/>
            <person name="LaButti K."/>
            <person name="Riley R."/>
            <person name="Lipzen A."/>
            <person name="Clum A."/>
            <person name="Drula E."/>
            <person name="Henrissat B."/>
            <person name="Kohler A."/>
            <person name="Grigoriev I.V."/>
            <person name="Martin F.M."/>
            <person name="Hacquard S."/>
        </authorList>
    </citation>
    <scope>NUCLEOTIDE SEQUENCE</scope>
    <source>
        <strain evidence="2">MPI-CAGE-AT-0016</strain>
    </source>
</reference>
<feature type="compositionally biased region" description="Polar residues" evidence="1">
    <location>
        <begin position="76"/>
        <end position="85"/>
    </location>
</feature>
<proteinExistence type="predicted"/>
<keyword evidence="3" id="KW-1185">Reference proteome</keyword>
<accession>A0A8K0TCN8</accession>
<gene>
    <name evidence="2" type="ORF">B0T11DRAFT_351103</name>
</gene>
<sequence>MNNPPSPRHGPLASRGASDSAAALQGANLAFIKSSKPKPIPPANNLAVRNSALTAATTSASRDRSRSRSPVPPLSRQMTGSSSRSLAEHYQHGKDGASDSISSREQSARFGSSPSASATMAAALLQPSSATGTRPTVFDSKATSFIAATLAASRSASPSPQIKGSGLGGVHPSASTTHSLSSSRSHRGANFESTNTSSIALPDTSSIAPTTSLISMFEGPQDGQAADMDPVKKGSLLSQQKTPTKKHREKPPLRPMTPERSVSPKAEQIAPTLPPTVNNQPEPISSSREDTAGKPTPKPELKPKARSQPASDVAELPVHATPTAQAARAAHQPQGPSEALALSPSNKVTELSSSDMGSRKPASKSQELRGGSPRVPRPLPPPKSERLLVRNEQPDALHSPVPTLASPQTRPSSQPKPRPPTPPQPRGSTAVSRSTPRHIEDAKPAQPSKSPRSSSPENRPTTASTTSSNDTFVSASSNQTPVPRSPPRREPTPRVSTPASMNAARGSPTRTPAPPLPRRTPTSTSSSSLPLHSLSNAIMAGSLAAARLTPSNTGASSVSLGPAPTLPRHGKSPRLRQTLRQPVSLSDDETEARRIKKHHGHHTHSNKKHFHHEGARKRWREEIKPAERKRYEALWASNRGLLAEYLLPSTTSSTDTVHLAASKDLTLNNSKLRGFPLGGLGRADVSECVINIVVREIWRRCRLPDDELAEVWELVSNHAGSGRKDDSGPIYMLDKQQFVVGMWIIDQRLRGRKIPTKWQRDEP</sequence>
<dbReference type="InterPro" id="IPR011992">
    <property type="entry name" value="EF-hand-dom_pair"/>
</dbReference>
<feature type="compositionally biased region" description="Low complexity" evidence="1">
    <location>
        <begin position="319"/>
        <end position="333"/>
    </location>
</feature>
<name>A0A8K0TCN8_9PEZI</name>
<feature type="compositionally biased region" description="Polar residues" evidence="1">
    <location>
        <begin position="275"/>
        <end position="286"/>
    </location>
</feature>
<feature type="compositionally biased region" description="Basic residues" evidence="1">
    <location>
        <begin position="594"/>
        <end position="617"/>
    </location>
</feature>
<feature type="compositionally biased region" description="Basic and acidic residues" evidence="1">
    <location>
        <begin position="383"/>
        <end position="395"/>
    </location>
</feature>
<feature type="region of interest" description="Disordered" evidence="1">
    <location>
        <begin position="33"/>
        <end position="121"/>
    </location>
</feature>
<evidence type="ECO:0000313" key="2">
    <source>
        <dbReference type="EMBL" id="KAH7361398.1"/>
    </source>
</evidence>
<feature type="compositionally biased region" description="Low complexity" evidence="1">
    <location>
        <begin position="51"/>
        <end position="60"/>
    </location>
</feature>
<dbReference type="Proteomes" id="UP000813385">
    <property type="component" value="Unassembled WGS sequence"/>
</dbReference>